<dbReference type="Proteomes" id="UP000424425">
    <property type="component" value="Segment"/>
</dbReference>
<dbReference type="RefSeq" id="YP_010752106.1">
    <property type="nucleotide sequence ID" value="NC_073376.1"/>
</dbReference>
<keyword evidence="2" id="KW-1185">Reference proteome</keyword>
<dbReference type="GeneID" id="80005778"/>
<protein>
    <submittedName>
        <fullName evidence="1">Uncharacterized protein</fullName>
    </submittedName>
</protein>
<dbReference type="KEGG" id="vg:80005778"/>
<evidence type="ECO:0000313" key="2">
    <source>
        <dbReference type="Proteomes" id="UP000424425"/>
    </source>
</evidence>
<evidence type="ECO:0000313" key="1">
    <source>
        <dbReference type="EMBL" id="QGJ97026.1"/>
    </source>
</evidence>
<gene>
    <name evidence="1" type="primary">78</name>
    <name evidence="1" type="ORF">PBI_TEAMOCIL_78</name>
</gene>
<sequence length="51" mass="5797">MGYPAGRRRKPKCDAGVWLVLDRLDCHLPAGHPGLHEHATEEGQIVRWRLP</sequence>
<proteinExistence type="predicted"/>
<accession>A0A649VWZ4</accession>
<dbReference type="EMBL" id="MN586059">
    <property type="protein sequence ID" value="QGJ97026.1"/>
    <property type="molecule type" value="Genomic_DNA"/>
</dbReference>
<name>A0A649VWZ4_9CAUD</name>
<organism evidence="1 2">
    <name type="scientific">Microbacterium phage Teamocil</name>
    <dbReference type="NCBI Taxonomy" id="2656554"/>
    <lineage>
        <taxon>Viruses</taxon>
        <taxon>Duplodnaviria</taxon>
        <taxon>Heunggongvirae</taxon>
        <taxon>Uroviricota</taxon>
        <taxon>Caudoviricetes</taxon>
        <taxon>Hodgkinviridae</taxon>
        <taxon>Metamorphoovirus</taxon>
        <taxon>Metamorphoovirus teamocil</taxon>
    </lineage>
</organism>
<reference evidence="1 2" key="1">
    <citation type="submission" date="2019-10" db="EMBL/GenBank/DDBJ databases">
        <authorList>
            <person name="Aull H.A."/>
            <person name="Lauer M.J."/>
            <person name="Garlena R.A."/>
            <person name="Russell D.A."/>
            <person name="Pope W.H."/>
            <person name="Jacobs-Sera D."/>
            <person name="Hatfull G.F."/>
        </authorList>
    </citation>
    <scope>NUCLEOTIDE SEQUENCE [LARGE SCALE GENOMIC DNA]</scope>
</reference>